<accession>A0ABV4WM10</accession>
<reference evidence="2 3" key="1">
    <citation type="submission" date="2024-09" db="EMBL/GenBank/DDBJ databases">
        <title>Floridaenema gen nov. (Aerosakkonemataceae, Aerosakkonematales ord. nov., Cyanobacteria) from benthic tropical and subtropical fresh waters, with the description of four new species.</title>
        <authorList>
            <person name="Moretto J.A."/>
            <person name="Berthold D.E."/>
            <person name="Lefler F.W."/>
            <person name="Huang I.-S."/>
            <person name="Laughinghouse H. IV."/>
        </authorList>
    </citation>
    <scope>NUCLEOTIDE SEQUENCE [LARGE SCALE GENOMIC DNA]</scope>
    <source>
        <strain evidence="2 3">BLCC-F167</strain>
    </source>
</reference>
<dbReference type="InterPro" id="IPR013901">
    <property type="entry name" value="Anthrone_oxy"/>
</dbReference>
<keyword evidence="1" id="KW-1133">Transmembrane helix</keyword>
<comment type="caution">
    <text evidence="2">The sequence shown here is derived from an EMBL/GenBank/DDBJ whole genome shotgun (WGS) entry which is preliminary data.</text>
</comment>
<sequence length="157" mass="17048">MLQDYFALKLFSAIGCGLIAGVFFAFSTFVMNALSRLGPKEGIAAMQSINITAINPLFMIALFGTGATCLFLAVFSLLKWHQASAIYLLVGGLLYLIGTVLVTIVFNVPLNDALAKVNPESIEGANLWARYLKDWTFWNHVRTVAALVAAVLLTFAL</sequence>
<dbReference type="EMBL" id="JBHFNT010000136">
    <property type="protein sequence ID" value="MFB2835991.1"/>
    <property type="molecule type" value="Genomic_DNA"/>
</dbReference>
<evidence type="ECO:0000313" key="2">
    <source>
        <dbReference type="EMBL" id="MFB2835991.1"/>
    </source>
</evidence>
<dbReference type="Proteomes" id="UP001576780">
    <property type="component" value="Unassembled WGS sequence"/>
</dbReference>
<feature type="transmembrane region" description="Helical" evidence="1">
    <location>
        <begin position="12"/>
        <end position="34"/>
    </location>
</feature>
<protein>
    <submittedName>
        <fullName evidence="2">DUF1772 domain-containing protein</fullName>
    </submittedName>
</protein>
<keyword evidence="3" id="KW-1185">Reference proteome</keyword>
<keyword evidence="1" id="KW-0812">Transmembrane</keyword>
<name>A0ABV4WM10_9CYAN</name>
<feature type="transmembrane region" description="Helical" evidence="1">
    <location>
        <begin position="85"/>
        <end position="106"/>
    </location>
</feature>
<feature type="transmembrane region" description="Helical" evidence="1">
    <location>
        <begin position="54"/>
        <end position="78"/>
    </location>
</feature>
<proteinExistence type="predicted"/>
<evidence type="ECO:0000313" key="3">
    <source>
        <dbReference type="Proteomes" id="UP001576780"/>
    </source>
</evidence>
<dbReference type="RefSeq" id="WP_413278389.1">
    <property type="nucleotide sequence ID" value="NZ_JBHFNT010000136.1"/>
</dbReference>
<gene>
    <name evidence="2" type="ORF">ACE1CA_15780</name>
</gene>
<feature type="transmembrane region" description="Helical" evidence="1">
    <location>
        <begin position="137"/>
        <end position="156"/>
    </location>
</feature>
<organism evidence="2 3">
    <name type="scientific">Floridaenema evergladense BLCC-F167</name>
    <dbReference type="NCBI Taxonomy" id="3153639"/>
    <lineage>
        <taxon>Bacteria</taxon>
        <taxon>Bacillati</taxon>
        <taxon>Cyanobacteriota</taxon>
        <taxon>Cyanophyceae</taxon>
        <taxon>Oscillatoriophycideae</taxon>
        <taxon>Aerosakkonematales</taxon>
        <taxon>Aerosakkonemataceae</taxon>
        <taxon>Floridanema</taxon>
        <taxon>Floridanema evergladense</taxon>
    </lineage>
</organism>
<keyword evidence="1" id="KW-0472">Membrane</keyword>
<dbReference type="Pfam" id="PF08592">
    <property type="entry name" value="Anthrone_oxy"/>
    <property type="match status" value="1"/>
</dbReference>
<evidence type="ECO:0000256" key="1">
    <source>
        <dbReference type="SAM" id="Phobius"/>
    </source>
</evidence>